<dbReference type="GeneID" id="94194730"/>
<sequence length="626" mass="69097">MSRQYAALGGELEYLRSVVLRVLGSMIRMCYLFETQKFAKHVPDMKEIVRNSDLRFLIKPLLSALDFELVDDRITATQVNLWVGTLYDLCNTKPPKIHNYLTTPVTLDLLTGLLSWETDAAPMRVTVITKKDTFNSLVINEHVRGLVGSACDKVSSGAALRQVVHLALRLGLYAEAARCLKQLELWTNNTLLWFDGLYHHALAESETDVLKAVQHRVQSLDALDAYGHQCTVWMLQKASNDVLAPNLNYALPGLVAHAWCALLMLFQVAVGHLYKVVQGGEEGLRELRPLFVGLFAHFKVLRWCFRGLCSETSVILHIYEGLCLVLYALCSTPMQPAESEGPAARGLKSDVISDPNESLRRYALRVFGEEDLHLPDTFAMVDLLDPGVKRRLYCAPAILAAHRTLLGATAKPSGDSATPGIVRAMPVGMPATAAELSIESLLKEFVLFTRVRTNKDKIYTKRAQAWMLDYAGAANQSELSFTFMSRDFDSLNALLLPAKTCDVRKRKPTALLALVQRMTSLQLPTPAGVLKTFPLPFAALTALVEHEKRSGEGPAAIHIQGSIRNVSWRETVGHVFAERTPGGVGQDQAGGGRGRRQERRGVQAAVPAAAQRDRQVRARVPADAAD</sequence>
<evidence type="ECO:0000256" key="1">
    <source>
        <dbReference type="SAM" id="MobiDB-lite"/>
    </source>
</evidence>
<reference evidence="2 3" key="1">
    <citation type="submission" date="2021-06" db="EMBL/GenBank/DDBJ databases">
        <title>Genome sequence of Babesia caballi.</title>
        <authorList>
            <person name="Yamagishi J."/>
            <person name="Kidaka T."/>
            <person name="Ochi A."/>
        </authorList>
    </citation>
    <scope>NUCLEOTIDE SEQUENCE [LARGE SCALE GENOMIC DNA]</scope>
    <source>
        <strain evidence="2">USDA-D6B2</strain>
    </source>
</reference>
<protein>
    <submittedName>
        <fullName evidence="2">Methylmalonyl-CoA epimerase</fullName>
    </submittedName>
</protein>
<gene>
    <name evidence="2" type="ORF">BcabD6B2_26840</name>
</gene>
<evidence type="ECO:0000313" key="3">
    <source>
        <dbReference type="Proteomes" id="UP001497744"/>
    </source>
</evidence>
<dbReference type="EMBL" id="BPLF01000002">
    <property type="protein sequence ID" value="GIX63249.1"/>
    <property type="molecule type" value="Genomic_DNA"/>
</dbReference>
<feature type="compositionally biased region" description="Gly residues" evidence="1">
    <location>
        <begin position="582"/>
        <end position="592"/>
    </location>
</feature>
<organism evidence="2 3">
    <name type="scientific">Babesia caballi</name>
    <dbReference type="NCBI Taxonomy" id="5871"/>
    <lineage>
        <taxon>Eukaryota</taxon>
        <taxon>Sar</taxon>
        <taxon>Alveolata</taxon>
        <taxon>Apicomplexa</taxon>
        <taxon>Aconoidasida</taxon>
        <taxon>Piroplasmida</taxon>
        <taxon>Babesiidae</taxon>
        <taxon>Babesia</taxon>
    </lineage>
</organism>
<proteinExistence type="predicted"/>
<dbReference type="RefSeq" id="XP_067715318.1">
    <property type="nucleotide sequence ID" value="XM_067859217.1"/>
</dbReference>
<feature type="region of interest" description="Disordered" evidence="1">
    <location>
        <begin position="579"/>
        <end position="626"/>
    </location>
</feature>
<name>A0AAV4LTC2_BABCB</name>
<accession>A0AAV4LTC2</accession>
<evidence type="ECO:0000313" key="2">
    <source>
        <dbReference type="EMBL" id="GIX63249.1"/>
    </source>
</evidence>
<keyword evidence="3" id="KW-1185">Reference proteome</keyword>
<comment type="caution">
    <text evidence="2">The sequence shown here is derived from an EMBL/GenBank/DDBJ whole genome shotgun (WGS) entry which is preliminary data.</text>
</comment>
<dbReference type="Proteomes" id="UP001497744">
    <property type="component" value="Unassembled WGS sequence"/>
</dbReference>
<dbReference type="AlphaFoldDB" id="A0AAV4LTC2"/>